<dbReference type="GO" id="GO:0003677">
    <property type="term" value="F:DNA binding"/>
    <property type="evidence" value="ECO:0007669"/>
    <property type="project" value="InterPro"/>
</dbReference>
<protein>
    <submittedName>
        <fullName evidence="3">Methyl-CpG-binding domain protein 4</fullName>
    </submittedName>
</protein>
<keyword evidence="4" id="KW-1185">Reference proteome</keyword>
<organism evidence="3 4">
    <name type="scientific">Caerostris extrusa</name>
    <name type="common">Bark spider</name>
    <name type="synonym">Caerostris bankana</name>
    <dbReference type="NCBI Taxonomy" id="172846"/>
    <lineage>
        <taxon>Eukaryota</taxon>
        <taxon>Metazoa</taxon>
        <taxon>Ecdysozoa</taxon>
        <taxon>Arthropoda</taxon>
        <taxon>Chelicerata</taxon>
        <taxon>Arachnida</taxon>
        <taxon>Araneae</taxon>
        <taxon>Araneomorphae</taxon>
        <taxon>Entelegynae</taxon>
        <taxon>Araneoidea</taxon>
        <taxon>Araneidae</taxon>
        <taxon>Caerostris</taxon>
    </lineage>
</organism>
<dbReference type="PANTHER" id="PTHR15074">
    <property type="entry name" value="METHYL-CPG-BINDING PROTEIN"/>
    <property type="match status" value="1"/>
</dbReference>
<name>A0AAV4XT33_CAEEX</name>
<accession>A0AAV4XT33</accession>
<dbReference type="AlphaFoldDB" id="A0AAV4XT33"/>
<reference evidence="3 4" key="1">
    <citation type="submission" date="2021-06" db="EMBL/GenBank/DDBJ databases">
        <title>Caerostris extrusa draft genome.</title>
        <authorList>
            <person name="Kono N."/>
            <person name="Arakawa K."/>
        </authorList>
    </citation>
    <scope>NUCLEOTIDE SEQUENCE [LARGE SCALE GENOMIC DNA]</scope>
</reference>
<evidence type="ECO:0000256" key="1">
    <source>
        <dbReference type="ARBA" id="ARBA00004123"/>
    </source>
</evidence>
<keyword evidence="2" id="KW-0539">Nucleus</keyword>
<evidence type="ECO:0000313" key="3">
    <source>
        <dbReference type="EMBL" id="GIY97884.1"/>
    </source>
</evidence>
<dbReference type="Proteomes" id="UP001054945">
    <property type="component" value="Unassembled WGS sequence"/>
</dbReference>
<dbReference type="GO" id="GO:0006281">
    <property type="term" value="P:DNA repair"/>
    <property type="evidence" value="ECO:0007669"/>
    <property type="project" value="InterPro"/>
</dbReference>
<dbReference type="InterPro" id="IPR011257">
    <property type="entry name" value="DNA_glycosylase"/>
</dbReference>
<dbReference type="EMBL" id="BPLR01000848">
    <property type="protein sequence ID" value="GIY97884.1"/>
    <property type="molecule type" value="Genomic_DNA"/>
</dbReference>
<gene>
    <name evidence="3" type="primary">MBD4</name>
    <name evidence="3" type="ORF">CEXT_666071</name>
</gene>
<evidence type="ECO:0000256" key="2">
    <source>
        <dbReference type="ARBA" id="ARBA00023242"/>
    </source>
</evidence>
<dbReference type="SUPFAM" id="SSF48150">
    <property type="entry name" value="DNA-glycosylase"/>
    <property type="match status" value="1"/>
</dbReference>
<dbReference type="InterPro" id="IPR045138">
    <property type="entry name" value="MeCP2/MBD4"/>
</dbReference>
<dbReference type="Gene3D" id="1.10.340.30">
    <property type="entry name" value="Hypothetical protein, domain 2"/>
    <property type="match status" value="1"/>
</dbReference>
<dbReference type="GO" id="GO:0005634">
    <property type="term" value="C:nucleus"/>
    <property type="evidence" value="ECO:0007669"/>
    <property type="project" value="UniProtKB-SubCell"/>
</dbReference>
<evidence type="ECO:0000313" key="4">
    <source>
        <dbReference type="Proteomes" id="UP001054945"/>
    </source>
</evidence>
<dbReference type="PANTHER" id="PTHR15074:SF0">
    <property type="entry name" value="METHYL-CPG-BINDING DOMAIN PROTEIN 4-LIKE PROTEIN"/>
    <property type="match status" value="1"/>
</dbReference>
<proteinExistence type="predicted"/>
<dbReference type="GO" id="GO:0003824">
    <property type="term" value="F:catalytic activity"/>
    <property type="evidence" value="ECO:0007669"/>
    <property type="project" value="InterPro"/>
</dbReference>
<comment type="subcellular location">
    <subcellularLocation>
        <location evidence="1">Nucleus</location>
    </subcellularLocation>
</comment>
<comment type="caution">
    <text evidence="3">The sequence shown here is derived from an EMBL/GenBank/DDBJ whole genome shotgun (WGS) entry which is preliminary data.</text>
</comment>
<sequence>MTHIISKGKDYYNHKTNKVAFVQVAYNGVVGKNEYINKNWKYPSELHGIGKYGNDSFRIFCVNEWKQVNPRDHMLEKYHNWLKSTFR</sequence>